<accession>N6UCW2</accession>
<dbReference type="InterPro" id="IPR052415">
    <property type="entry name" value="Diphthine_MTase"/>
</dbReference>
<dbReference type="InterPro" id="IPR001680">
    <property type="entry name" value="WD40_rpt"/>
</dbReference>
<keyword evidence="3" id="KW-0677">Repeat</keyword>
<dbReference type="PANTHER" id="PTHR46042">
    <property type="entry name" value="DIPHTHINE METHYLTRANSFERASE"/>
    <property type="match status" value="1"/>
</dbReference>
<sequence>MEKEDLPETINIATLYKYTTEYNADSVEWCPHDPCKHLFVCGTYQLIEHKDNKTSKRVGCILLFSVSRNGLELQQKLDTPAVLDQKWCPNPIGGLTILGVANAERSLALYQIENNQLKFLTKFVFLDDDTETLILSLDWSTNKYSCQQPHIACSDSKGNIHLLQLVENELVLEQTFHGHEFQAWITGFYYWDPNIFFSGGDDSLMLLFDKRCGTSPLKKIRYDAGVTALHSNKSHEYIIAAGSYDEQVKLLDTRTCKPIDSVRMPGPLWRLKWDPFVQTHLIASCMLGGVHIINTDQCNSMSIIDSYYEHENIAYGGDWSFLDSCEVDKFDHKGNLVFASCSFYDNLLCVSKCAVDLQRE</sequence>
<dbReference type="GO" id="GO:0061685">
    <property type="term" value="F:diphthine methylesterase activity"/>
    <property type="evidence" value="ECO:0007669"/>
    <property type="project" value="UniProtKB-EC"/>
</dbReference>
<evidence type="ECO:0000313" key="10">
    <source>
        <dbReference type="EnsemblMetazoa" id="XP_019760934.1"/>
    </source>
</evidence>
<dbReference type="EC" id="3.1.1.97" evidence="6"/>
<dbReference type="GO" id="GO:0017183">
    <property type="term" value="P:protein histidyl modification to diphthamide"/>
    <property type="evidence" value="ECO:0007669"/>
    <property type="project" value="TreeGrafter"/>
</dbReference>
<dbReference type="Gene3D" id="2.130.10.10">
    <property type="entry name" value="YVTN repeat-like/Quinoprotein amine dehydrogenase"/>
    <property type="match status" value="1"/>
</dbReference>
<evidence type="ECO:0000313" key="8">
    <source>
        <dbReference type="EMBL" id="ENN76487.1"/>
    </source>
</evidence>
<comment type="similarity">
    <text evidence="5">Belongs to the DPH7 family.</text>
</comment>
<comment type="pathway">
    <text evidence="1">Protein modification; peptidyl-diphthamide biosynthesis.</text>
</comment>
<dbReference type="SMART" id="SM00320">
    <property type="entry name" value="WD40"/>
    <property type="match status" value="3"/>
</dbReference>
<comment type="catalytic activity">
    <reaction evidence="7">
        <text>diphthine methyl ester-[translation elongation factor 2] + H2O = diphthine-[translation elongation factor 2] + methanol + H(+)</text>
        <dbReference type="Rhea" id="RHEA:42656"/>
        <dbReference type="Rhea" id="RHEA-COMP:10172"/>
        <dbReference type="Rhea" id="RHEA-COMP:10173"/>
        <dbReference type="ChEBI" id="CHEBI:15377"/>
        <dbReference type="ChEBI" id="CHEBI:15378"/>
        <dbReference type="ChEBI" id="CHEBI:17790"/>
        <dbReference type="ChEBI" id="CHEBI:79005"/>
        <dbReference type="ChEBI" id="CHEBI:82696"/>
        <dbReference type="EC" id="3.1.1.97"/>
    </reaction>
</comment>
<dbReference type="GO" id="GO:0005737">
    <property type="term" value="C:cytoplasm"/>
    <property type="evidence" value="ECO:0007669"/>
    <property type="project" value="TreeGrafter"/>
</dbReference>
<dbReference type="OMA" id="LVCCMYD"/>
<evidence type="ECO:0000256" key="3">
    <source>
        <dbReference type="ARBA" id="ARBA00022737"/>
    </source>
</evidence>
<dbReference type="InterPro" id="IPR015943">
    <property type="entry name" value="WD40/YVTN_repeat-like_dom_sf"/>
</dbReference>
<evidence type="ECO:0000313" key="11">
    <source>
        <dbReference type="Proteomes" id="UP000019118"/>
    </source>
</evidence>
<evidence type="ECO:0000256" key="2">
    <source>
        <dbReference type="ARBA" id="ARBA00022574"/>
    </source>
</evidence>
<feature type="non-terminal residue" evidence="8">
    <location>
        <position position="1"/>
    </location>
</feature>
<dbReference type="EMBL" id="KB632186">
    <property type="protein sequence ID" value="ERL89773.1"/>
    <property type="molecule type" value="Genomic_DNA"/>
</dbReference>
<keyword evidence="4" id="KW-0378">Hydrolase</keyword>
<organism evidence="8">
    <name type="scientific">Dendroctonus ponderosae</name>
    <name type="common">Mountain pine beetle</name>
    <dbReference type="NCBI Taxonomy" id="77166"/>
    <lineage>
        <taxon>Eukaryota</taxon>
        <taxon>Metazoa</taxon>
        <taxon>Ecdysozoa</taxon>
        <taxon>Arthropoda</taxon>
        <taxon>Hexapoda</taxon>
        <taxon>Insecta</taxon>
        <taxon>Pterygota</taxon>
        <taxon>Neoptera</taxon>
        <taxon>Endopterygota</taxon>
        <taxon>Coleoptera</taxon>
        <taxon>Polyphaga</taxon>
        <taxon>Cucujiformia</taxon>
        <taxon>Curculionidae</taxon>
        <taxon>Scolytinae</taxon>
        <taxon>Dendroctonus</taxon>
    </lineage>
</organism>
<keyword evidence="2" id="KW-0853">WD repeat</keyword>
<dbReference type="HOGENOM" id="CLU_036100_2_0_1"/>
<dbReference type="STRING" id="77166.N6UCW2"/>
<evidence type="ECO:0000256" key="7">
    <source>
        <dbReference type="ARBA" id="ARBA00047551"/>
    </source>
</evidence>
<keyword evidence="11" id="KW-1185">Reference proteome</keyword>
<evidence type="ECO:0000313" key="9">
    <source>
        <dbReference type="EMBL" id="ERL89773.1"/>
    </source>
</evidence>
<evidence type="ECO:0000256" key="6">
    <source>
        <dbReference type="ARBA" id="ARBA00039131"/>
    </source>
</evidence>
<evidence type="ECO:0000313" key="12">
    <source>
        <dbReference type="Proteomes" id="UP000030742"/>
    </source>
</evidence>
<evidence type="ECO:0000256" key="4">
    <source>
        <dbReference type="ARBA" id="ARBA00022801"/>
    </source>
</evidence>
<protein>
    <recommendedName>
        <fullName evidence="6">methylated diphthine methylhydrolase</fullName>
        <ecNumber evidence="6">3.1.1.97</ecNumber>
    </recommendedName>
</protein>
<evidence type="ECO:0000256" key="5">
    <source>
        <dbReference type="ARBA" id="ARBA00038092"/>
    </source>
</evidence>
<reference evidence="11 12" key="1">
    <citation type="journal article" date="2013" name="Genome Biol.">
        <title>Draft genome of the mountain pine beetle, Dendroctonus ponderosae Hopkins, a major forest pest.</title>
        <authorList>
            <person name="Keeling C.I."/>
            <person name="Yuen M.M."/>
            <person name="Liao N.Y."/>
            <person name="Docking T.R."/>
            <person name="Chan S.K."/>
            <person name="Taylor G.A."/>
            <person name="Palmquist D.L."/>
            <person name="Jackman S.D."/>
            <person name="Nguyen A."/>
            <person name="Li M."/>
            <person name="Henderson H."/>
            <person name="Janes J.K."/>
            <person name="Zhao Y."/>
            <person name="Pandoh P."/>
            <person name="Moore R."/>
            <person name="Sperling F.A."/>
            <person name="Huber D.P."/>
            <person name="Birol I."/>
            <person name="Jones S.J."/>
            <person name="Bohlmann J."/>
        </authorList>
    </citation>
    <scope>NUCLEOTIDE SEQUENCE</scope>
</reference>
<gene>
    <name evidence="10" type="primary">109538232</name>
    <name evidence="9" type="ORF">D910_07134</name>
    <name evidence="8" type="ORF">YQE_06940</name>
</gene>
<dbReference type="InterPro" id="IPR036322">
    <property type="entry name" value="WD40_repeat_dom_sf"/>
</dbReference>
<dbReference type="PANTHER" id="PTHR46042:SF1">
    <property type="entry name" value="DIPHTHINE METHYLTRANSFERASE"/>
    <property type="match status" value="1"/>
</dbReference>
<reference evidence="10" key="2">
    <citation type="submission" date="2024-08" db="UniProtKB">
        <authorList>
            <consortium name="EnsemblMetazoa"/>
        </authorList>
    </citation>
    <scope>IDENTIFICATION</scope>
</reference>
<name>N6UCW2_DENPD</name>
<dbReference type="SUPFAM" id="SSF50978">
    <property type="entry name" value="WD40 repeat-like"/>
    <property type="match status" value="1"/>
</dbReference>
<evidence type="ECO:0000256" key="1">
    <source>
        <dbReference type="ARBA" id="ARBA00005156"/>
    </source>
</evidence>
<dbReference type="OrthoDB" id="1930760at2759"/>
<dbReference type="Proteomes" id="UP000030742">
    <property type="component" value="Unassembled WGS sequence"/>
</dbReference>
<dbReference type="EMBL" id="KB740975">
    <property type="protein sequence ID" value="ENN76487.1"/>
    <property type="molecule type" value="Genomic_DNA"/>
</dbReference>
<dbReference type="EnsemblMetazoa" id="XM_019905375.1">
    <property type="protein sequence ID" value="XP_019760934.1"/>
    <property type="gene ID" value="LOC109538232"/>
</dbReference>
<dbReference type="Proteomes" id="UP000019118">
    <property type="component" value="Unassembled WGS sequence"/>
</dbReference>
<proteinExistence type="inferred from homology"/>
<dbReference type="AlphaFoldDB" id="N6UCW2"/>
<dbReference type="KEGG" id="dpa:109538232"/>